<feature type="transmembrane region" description="Helical" evidence="1">
    <location>
        <begin position="103"/>
        <end position="124"/>
    </location>
</feature>
<accession>A0A519BAF2</accession>
<reference evidence="2 3" key="1">
    <citation type="submission" date="2019-01" db="EMBL/GenBank/DDBJ databases">
        <title>Insights into ecological role of a new deltaproteobacterial order Candidatus Sinidesulfobacterales (Sva0485) by metagenomics and metatranscriptomics.</title>
        <authorList>
            <person name="Tan S."/>
            <person name="Liu J."/>
            <person name="Fang Y."/>
            <person name="Hedlund B.P."/>
            <person name="Lian Z.H."/>
            <person name="Huang L.Y."/>
            <person name="Li J.T."/>
            <person name="Huang L.N."/>
            <person name="Li W.J."/>
            <person name="Jiang H.C."/>
            <person name="Dong H.L."/>
            <person name="Shu W.S."/>
        </authorList>
    </citation>
    <scope>NUCLEOTIDE SEQUENCE [LARGE SCALE GENOMIC DNA]</scope>
    <source>
        <strain evidence="2">AP3</strain>
    </source>
</reference>
<keyword evidence="1" id="KW-1133">Transmembrane helix</keyword>
<evidence type="ECO:0000313" key="2">
    <source>
        <dbReference type="EMBL" id="RZD14271.1"/>
    </source>
</evidence>
<feature type="transmembrane region" description="Helical" evidence="1">
    <location>
        <begin position="214"/>
        <end position="233"/>
    </location>
</feature>
<dbReference type="AlphaFoldDB" id="A0A519BAF2"/>
<evidence type="ECO:0000256" key="1">
    <source>
        <dbReference type="SAM" id="Phobius"/>
    </source>
</evidence>
<keyword evidence="1" id="KW-0812">Transmembrane</keyword>
<sequence>MPAMNPDSRFIRLKEMFKNNLTPLIFCVLYTAIFSIATILRYETFNAAIMDLGAEMHELFLISRGYLYFFNANGSLSNVSVLAGYFEILYIPLGFIYKVIPHVSFFLILQSFLIGISAFPFYYISRDLLGNKWGFIGPLLILFNPQIHTGNMDDFHISVFYVSFISFALYFALKRRIFLLYLFSFLVLVTKMDSFIYLTSIAVFMFILDYKKKHVFIMLTVAWAYGFFTLFLLPHIQGNLTGGWAAGTDHPVYLILTEGIKYLKAFNLVGLASTVVSPLFQNIKYNFRFLLYLLAALGFMPLFSKKMLAVTVLPLLVCWLVSFYPNHFYYYEPFLIFQYSYFTVPFFVLAAIYGLKNVSGFISKLKVGFLRERFNIIFAVSILILTVLIQNYSSISNFGLFNIFNMQNYEYKNGMHPGSLRKAFEAIKSEYSVSASNFIGSHLYKRYFIALFPDDINHVDYIAFSTCYFIPYNKKRDLKLLNTFDTLKNSGRYNVVYKKGCNTIIKLKTR</sequence>
<feature type="transmembrane region" description="Helical" evidence="1">
    <location>
        <begin position="21"/>
        <end position="42"/>
    </location>
</feature>
<dbReference type="EMBL" id="SGBD01000003">
    <property type="protein sequence ID" value="RZD14271.1"/>
    <property type="molecule type" value="Genomic_DNA"/>
</dbReference>
<feature type="transmembrane region" description="Helical" evidence="1">
    <location>
        <begin position="336"/>
        <end position="355"/>
    </location>
</feature>
<name>A0A519BAF2_9DELT</name>
<feature type="transmembrane region" description="Helical" evidence="1">
    <location>
        <begin position="155"/>
        <end position="173"/>
    </location>
</feature>
<dbReference type="Pfam" id="PF09852">
    <property type="entry name" value="DUF2079"/>
    <property type="match status" value="1"/>
</dbReference>
<feature type="transmembrane region" description="Helical" evidence="1">
    <location>
        <begin position="66"/>
        <end position="91"/>
    </location>
</feature>
<feature type="transmembrane region" description="Helical" evidence="1">
    <location>
        <begin position="286"/>
        <end position="303"/>
    </location>
</feature>
<feature type="transmembrane region" description="Helical" evidence="1">
    <location>
        <begin position="376"/>
        <end position="393"/>
    </location>
</feature>
<feature type="transmembrane region" description="Helical" evidence="1">
    <location>
        <begin position="180"/>
        <end position="208"/>
    </location>
</feature>
<proteinExistence type="predicted"/>
<gene>
    <name evidence="2" type="ORF">EVJ47_06270</name>
</gene>
<dbReference type="Proteomes" id="UP000320813">
    <property type="component" value="Unassembled WGS sequence"/>
</dbReference>
<comment type="caution">
    <text evidence="2">The sequence shown here is derived from an EMBL/GenBank/DDBJ whole genome shotgun (WGS) entry which is preliminary data.</text>
</comment>
<organism evidence="2 3">
    <name type="scientific">Candidatus Acidulodesulfobacterium ferriphilum</name>
    <dbReference type="NCBI Taxonomy" id="2597223"/>
    <lineage>
        <taxon>Bacteria</taxon>
        <taxon>Deltaproteobacteria</taxon>
        <taxon>Candidatus Acidulodesulfobacterales</taxon>
        <taxon>Candidatus Acidulodesulfobacterium</taxon>
    </lineage>
</organism>
<protein>
    <submittedName>
        <fullName evidence="2">DUF2079 domain-containing protein</fullName>
    </submittedName>
</protein>
<evidence type="ECO:0000313" key="3">
    <source>
        <dbReference type="Proteomes" id="UP000320813"/>
    </source>
</evidence>
<keyword evidence="1" id="KW-0472">Membrane</keyword>
<dbReference type="InterPro" id="IPR018650">
    <property type="entry name" value="STSV1_Orf64"/>
</dbReference>